<dbReference type="PANTHER" id="PTHR45939:SF5">
    <property type="entry name" value="PEROXISOMAL MEMBRANE PROTEIN PMP34"/>
    <property type="match status" value="1"/>
</dbReference>
<dbReference type="GO" id="GO:0015230">
    <property type="term" value="F:FAD transmembrane transporter activity"/>
    <property type="evidence" value="ECO:0007669"/>
    <property type="project" value="TreeGrafter"/>
</dbReference>
<evidence type="ECO:0000256" key="5">
    <source>
        <dbReference type="ARBA" id="ARBA00022737"/>
    </source>
</evidence>
<accession>A0A9Q1C1N2</accession>
<evidence type="ECO:0000256" key="6">
    <source>
        <dbReference type="ARBA" id="ARBA00022989"/>
    </source>
</evidence>
<dbReference type="InterPro" id="IPR023395">
    <property type="entry name" value="MCP_dom_sf"/>
</dbReference>
<feature type="repeat" description="Solcar" evidence="9">
    <location>
        <begin position="101"/>
        <end position="197"/>
    </location>
</feature>
<keyword evidence="13" id="KW-1185">Reference proteome</keyword>
<protein>
    <submittedName>
        <fullName evidence="12">Peroxisomal membrane protein PMP34</fullName>
    </submittedName>
</protein>
<dbReference type="GO" id="GO:0005778">
    <property type="term" value="C:peroxisomal membrane"/>
    <property type="evidence" value="ECO:0007669"/>
    <property type="project" value="UniProtKB-SubCell"/>
</dbReference>
<comment type="similarity">
    <text evidence="2 10">Belongs to the mitochondrial carrier (TC 2.A.29) family.</text>
</comment>
<evidence type="ECO:0000256" key="9">
    <source>
        <dbReference type="PROSITE-ProRule" id="PRU00282"/>
    </source>
</evidence>
<feature type="repeat" description="Solcar" evidence="9">
    <location>
        <begin position="8"/>
        <end position="93"/>
    </location>
</feature>
<keyword evidence="3 10" id="KW-0813">Transport</keyword>
<dbReference type="GO" id="GO:0051724">
    <property type="term" value="F:NAD transmembrane transporter activity"/>
    <property type="evidence" value="ECO:0007669"/>
    <property type="project" value="TreeGrafter"/>
</dbReference>
<dbReference type="GO" id="GO:0015228">
    <property type="term" value="F:coenzyme A transmembrane transporter activity"/>
    <property type="evidence" value="ECO:0007669"/>
    <property type="project" value="TreeGrafter"/>
</dbReference>
<name>A0A9Q1C1N2_HOLLE</name>
<evidence type="ECO:0000256" key="8">
    <source>
        <dbReference type="ARBA" id="ARBA00023140"/>
    </source>
</evidence>
<feature type="transmembrane region" description="Helical" evidence="11">
    <location>
        <begin position="278"/>
        <end position="304"/>
    </location>
</feature>
<organism evidence="12 13">
    <name type="scientific">Holothuria leucospilota</name>
    <name type="common">Black long sea cucumber</name>
    <name type="synonym">Mertensiothuria leucospilota</name>
    <dbReference type="NCBI Taxonomy" id="206669"/>
    <lineage>
        <taxon>Eukaryota</taxon>
        <taxon>Metazoa</taxon>
        <taxon>Echinodermata</taxon>
        <taxon>Eleutherozoa</taxon>
        <taxon>Echinozoa</taxon>
        <taxon>Holothuroidea</taxon>
        <taxon>Aspidochirotacea</taxon>
        <taxon>Aspidochirotida</taxon>
        <taxon>Holothuriidae</taxon>
        <taxon>Holothuria</taxon>
    </lineage>
</organism>
<evidence type="ECO:0000256" key="2">
    <source>
        <dbReference type="ARBA" id="ARBA00006375"/>
    </source>
</evidence>
<evidence type="ECO:0000256" key="3">
    <source>
        <dbReference type="ARBA" id="ARBA00022448"/>
    </source>
</evidence>
<sequence length="311" mass="35264">MNTNLLSYDTLVHAVAGASGSTVAMTVFFPLDTARTRLQIDDKRKAKHTPEVIAEILKEEGILSLYRGWHPVITSLWVSNFVYFYTFNGLKLYFAGSMKSRKALRDLIMGIVAGVVNVLTTTPMWVANTRLKMQGVHFKTERFEKKKYPHYDGIIDAFRKIIEQEGVGTLWSGTVSSLALVINPAIHFMVYEFLKRYHNRWTSGQTPSAFQFFIIGAIAKALSTTATYPLQVIQSKLRYGRENKEENGKKAPNMRDVIRHILQTQGRMGFYKGLETKLLQTVLTAALMFVCYEKIAAFIFKIMWAGAPKGK</sequence>
<comment type="subcellular location">
    <subcellularLocation>
        <location evidence="1">Peroxisome membrane</location>
        <topology evidence="1">Multi-pass membrane protein</topology>
    </subcellularLocation>
</comment>
<dbReference type="GO" id="GO:0044610">
    <property type="term" value="F:FMN transmembrane transporter activity"/>
    <property type="evidence" value="ECO:0007669"/>
    <property type="project" value="TreeGrafter"/>
</dbReference>
<dbReference type="Pfam" id="PF00153">
    <property type="entry name" value="Mito_carr"/>
    <property type="match status" value="3"/>
</dbReference>
<keyword evidence="4 9" id="KW-0812">Transmembrane</keyword>
<keyword evidence="6 11" id="KW-1133">Transmembrane helix</keyword>
<dbReference type="InterPro" id="IPR052217">
    <property type="entry name" value="Mito/Peroxisomal_Carrier"/>
</dbReference>
<dbReference type="PROSITE" id="PS50920">
    <property type="entry name" value="SOLCAR"/>
    <property type="match status" value="3"/>
</dbReference>
<feature type="transmembrane region" description="Helical" evidence="11">
    <location>
        <begin position="107"/>
        <end position="127"/>
    </location>
</feature>
<evidence type="ECO:0000256" key="7">
    <source>
        <dbReference type="ARBA" id="ARBA00023136"/>
    </source>
</evidence>
<evidence type="ECO:0000313" key="13">
    <source>
        <dbReference type="Proteomes" id="UP001152320"/>
    </source>
</evidence>
<feature type="transmembrane region" description="Helical" evidence="11">
    <location>
        <begin position="169"/>
        <end position="190"/>
    </location>
</feature>
<dbReference type="GO" id="GO:0015217">
    <property type="term" value="F:ADP transmembrane transporter activity"/>
    <property type="evidence" value="ECO:0007669"/>
    <property type="project" value="TreeGrafter"/>
</dbReference>
<feature type="transmembrane region" description="Helical" evidence="11">
    <location>
        <begin position="12"/>
        <end position="31"/>
    </location>
</feature>
<keyword evidence="8" id="KW-0576">Peroxisome</keyword>
<dbReference type="OrthoDB" id="10266426at2759"/>
<dbReference type="InterPro" id="IPR018108">
    <property type="entry name" value="MCP_transmembrane"/>
</dbReference>
<dbReference type="GO" id="GO:0080122">
    <property type="term" value="F:AMP transmembrane transporter activity"/>
    <property type="evidence" value="ECO:0007669"/>
    <property type="project" value="TreeGrafter"/>
</dbReference>
<reference evidence="12" key="1">
    <citation type="submission" date="2021-10" db="EMBL/GenBank/DDBJ databases">
        <title>Tropical sea cucumber genome reveals ecological adaptation and Cuvierian tubules defense mechanism.</title>
        <authorList>
            <person name="Chen T."/>
        </authorList>
    </citation>
    <scope>NUCLEOTIDE SEQUENCE</scope>
    <source>
        <strain evidence="12">Nanhai2018</strain>
        <tissue evidence="12">Muscle</tissue>
    </source>
</reference>
<dbReference type="PANTHER" id="PTHR45939">
    <property type="entry name" value="PEROXISOMAL MEMBRANE PROTEIN PMP34-RELATED"/>
    <property type="match status" value="1"/>
</dbReference>
<dbReference type="FunFam" id="1.50.40.10:FF:000129">
    <property type="entry name" value="Peroxisomal membrane protein"/>
    <property type="match status" value="1"/>
</dbReference>
<keyword evidence="7 9" id="KW-0472">Membrane</keyword>
<dbReference type="AlphaFoldDB" id="A0A9Q1C1N2"/>
<feature type="transmembrane region" description="Helical" evidence="11">
    <location>
        <begin position="68"/>
        <end position="87"/>
    </location>
</feature>
<dbReference type="EMBL" id="JAIZAY010000008">
    <property type="protein sequence ID" value="KAJ8036962.1"/>
    <property type="molecule type" value="Genomic_DNA"/>
</dbReference>
<comment type="caution">
    <text evidence="12">The sequence shown here is derived from an EMBL/GenBank/DDBJ whole genome shotgun (WGS) entry which is preliminary data.</text>
</comment>
<proteinExistence type="inferred from homology"/>
<evidence type="ECO:0000256" key="1">
    <source>
        <dbReference type="ARBA" id="ARBA00004585"/>
    </source>
</evidence>
<dbReference type="SUPFAM" id="SSF103506">
    <property type="entry name" value="Mitochondrial carrier"/>
    <property type="match status" value="1"/>
</dbReference>
<feature type="repeat" description="Solcar" evidence="9">
    <location>
        <begin position="207"/>
        <end position="298"/>
    </location>
</feature>
<evidence type="ECO:0000256" key="4">
    <source>
        <dbReference type="ARBA" id="ARBA00022692"/>
    </source>
</evidence>
<evidence type="ECO:0000256" key="11">
    <source>
        <dbReference type="SAM" id="Phobius"/>
    </source>
</evidence>
<evidence type="ECO:0000256" key="10">
    <source>
        <dbReference type="RuleBase" id="RU000488"/>
    </source>
</evidence>
<dbReference type="Gene3D" id="1.50.40.10">
    <property type="entry name" value="Mitochondrial carrier domain"/>
    <property type="match status" value="1"/>
</dbReference>
<dbReference type="GO" id="GO:0005347">
    <property type="term" value="F:ATP transmembrane transporter activity"/>
    <property type="evidence" value="ECO:0007669"/>
    <property type="project" value="TreeGrafter"/>
</dbReference>
<evidence type="ECO:0000313" key="12">
    <source>
        <dbReference type="EMBL" id="KAJ8036962.1"/>
    </source>
</evidence>
<gene>
    <name evidence="12" type="ORF">HOLleu_17642</name>
</gene>
<feature type="transmembrane region" description="Helical" evidence="11">
    <location>
        <begin position="210"/>
        <end position="230"/>
    </location>
</feature>
<keyword evidence="5" id="KW-0677">Repeat</keyword>
<dbReference type="Proteomes" id="UP001152320">
    <property type="component" value="Chromosome 8"/>
</dbReference>